<reference evidence="6" key="1">
    <citation type="journal article" date="2009" name="Environ. Microbiol.">
        <title>Contribution of mobile genetic elements to Desulfovibrio vulgaris genome plasticity.</title>
        <authorList>
            <person name="Walker C.B."/>
            <person name="Stolyar S."/>
            <person name="Chivian D."/>
            <person name="Pinel N."/>
            <person name="Gabster J.A."/>
            <person name="Dehal P.S."/>
            <person name="He Z."/>
            <person name="Yang Z.K."/>
            <person name="Yen H.C."/>
            <person name="Zhou J."/>
            <person name="Wall J.D."/>
            <person name="Hazen T.C."/>
            <person name="Arkin A.P."/>
            <person name="Stahl D.A."/>
        </authorList>
    </citation>
    <scope>NUCLEOTIDE SEQUENCE [LARGE SCALE GENOMIC DNA]</scope>
    <source>
        <strain evidence="6">DP4</strain>
    </source>
</reference>
<dbReference type="RefSeq" id="WP_011791511.1">
    <property type="nucleotide sequence ID" value="NC_008751.1"/>
</dbReference>
<evidence type="ECO:0000256" key="4">
    <source>
        <dbReference type="ARBA" id="ARBA00023136"/>
    </source>
</evidence>
<dbReference type="EMBL" id="CP000527">
    <property type="protein sequence ID" value="ABM27302.1"/>
    <property type="molecule type" value="Genomic_DNA"/>
</dbReference>
<dbReference type="Gene3D" id="3.30.1150.10">
    <property type="match status" value="2"/>
</dbReference>
<protein>
    <submittedName>
        <fullName evidence="5">TonB family protein</fullName>
    </submittedName>
</protein>
<keyword evidence="2" id="KW-0812">Transmembrane</keyword>
<evidence type="ECO:0000313" key="5">
    <source>
        <dbReference type="EMBL" id="ABM27302.1"/>
    </source>
</evidence>
<name>A0A0H3A5M3_NITV4</name>
<dbReference type="GO" id="GO:0016020">
    <property type="term" value="C:membrane"/>
    <property type="evidence" value="ECO:0007669"/>
    <property type="project" value="UniProtKB-SubCell"/>
</dbReference>
<evidence type="ECO:0000313" key="6">
    <source>
        <dbReference type="Proteomes" id="UP000009173"/>
    </source>
</evidence>
<dbReference type="Pfam" id="PF13103">
    <property type="entry name" value="TonB_2"/>
    <property type="match status" value="2"/>
</dbReference>
<dbReference type="InterPro" id="IPR006260">
    <property type="entry name" value="TonB/TolA_C"/>
</dbReference>
<evidence type="ECO:0000256" key="1">
    <source>
        <dbReference type="ARBA" id="ARBA00004167"/>
    </source>
</evidence>
<dbReference type="SUPFAM" id="SSF74653">
    <property type="entry name" value="TolA/TonB C-terminal domain"/>
    <property type="match status" value="2"/>
</dbReference>
<dbReference type="PROSITE" id="PS51257">
    <property type="entry name" value="PROKAR_LIPOPROTEIN"/>
    <property type="match status" value="1"/>
</dbReference>
<dbReference type="AlphaFoldDB" id="A0A0H3A5M3"/>
<organism evidence="5 6">
    <name type="scientific">Nitratidesulfovibrio vulgaris (strain DP4)</name>
    <name type="common">Desulfovibrio vulgaris</name>
    <dbReference type="NCBI Taxonomy" id="391774"/>
    <lineage>
        <taxon>Bacteria</taxon>
        <taxon>Pseudomonadati</taxon>
        <taxon>Thermodesulfobacteriota</taxon>
        <taxon>Desulfovibrionia</taxon>
        <taxon>Desulfovibrionales</taxon>
        <taxon>Desulfovibrionaceae</taxon>
        <taxon>Nitratidesulfovibrio</taxon>
    </lineage>
</organism>
<gene>
    <name evidence="5" type="ordered locus">Dvul_0279</name>
</gene>
<dbReference type="KEGG" id="dvl:Dvul_0279"/>
<sequence length="221" mass="22327" precursor="true">MIRGSALRGVAGALLMGACVGIPVAGMAEDVLSAADTMGGYGGRVLQRIAPHWRAPAGPAGRMVQVRVRIASDGGVMGCEPAGDTSALDLVDAACAAVARAGRMPVPDYGMSGAVYLSFMTGVDAGQPAPQQGGDPYAAQVMAAVRKHWSPPPVQGEHLVRVRVRVGDDGKVLDYAIDTASGVAEVDAAALRAVSQAGAMPVPPAGAARDIVLSFTVRGGQ</sequence>
<dbReference type="HOGENOM" id="CLU_1248994_0_0_7"/>
<dbReference type="Proteomes" id="UP000009173">
    <property type="component" value="Chromosome"/>
</dbReference>
<dbReference type="NCBIfam" id="TIGR01352">
    <property type="entry name" value="tonB_Cterm"/>
    <property type="match status" value="1"/>
</dbReference>
<proteinExistence type="predicted"/>
<accession>A0A0H3A5M3</accession>
<evidence type="ECO:0000256" key="3">
    <source>
        <dbReference type="ARBA" id="ARBA00022989"/>
    </source>
</evidence>
<keyword evidence="3" id="KW-1133">Transmembrane helix</keyword>
<evidence type="ECO:0000256" key="2">
    <source>
        <dbReference type="ARBA" id="ARBA00022692"/>
    </source>
</evidence>
<keyword evidence="4" id="KW-0472">Membrane</keyword>
<comment type="subcellular location">
    <subcellularLocation>
        <location evidence="1">Membrane</location>
        <topology evidence="1">Single-pass membrane protein</topology>
    </subcellularLocation>
</comment>